<gene>
    <name evidence="2" type="ORF">HT99x_02343</name>
</gene>
<comment type="caution">
    <text evidence="2">The sequence shown here is derived from an EMBL/GenBank/DDBJ whole genome shotgun (WGS) entry which is preliminary data.</text>
</comment>
<organism evidence="2">
    <name type="scientific">Candidatus Berkiella aquae</name>
    <dbReference type="NCBI Taxonomy" id="295108"/>
    <lineage>
        <taxon>Bacteria</taxon>
        <taxon>Pseudomonadati</taxon>
        <taxon>Pseudomonadota</taxon>
        <taxon>Gammaproteobacteria</taxon>
        <taxon>Candidatus Berkiellales</taxon>
        <taxon>Candidatus Berkiellaceae</taxon>
        <taxon>Candidatus Berkiella</taxon>
    </lineage>
</organism>
<evidence type="ECO:0000256" key="1">
    <source>
        <dbReference type="SAM" id="Phobius"/>
    </source>
</evidence>
<feature type="transmembrane region" description="Helical" evidence="1">
    <location>
        <begin position="72"/>
        <end position="99"/>
    </location>
</feature>
<accession>A0A0Q9YWV2</accession>
<sequence>MINLTSFHSTRYTTPTEKINDNKMSNIKFYSVFALIFFVVLGLGYAVLMLSMSDPMLGTITFLSTLSSLSCFLLLGLGLAIPAVLLASILGWLQLALLLSGNIDPHLSREGFFTVLNTLFKKI</sequence>
<name>A0A0Q9YWV2_9GAMM</name>
<keyword evidence="1" id="KW-1133">Transmembrane helix</keyword>
<feature type="transmembrane region" description="Helical" evidence="1">
    <location>
        <begin position="29"/>
        <end position="52"/>
    </location>
</feature>
<dbReference type="EMBL" id="LKAJ01000010">
    <property type="protein sequence ID" value="KRG20611.1"/>
    <property type="molecule type" value="Genomic_DNA"/>
</dbReference>
<reference evidence="2" key="1">
    <citation type="submission" date="2015-09" db="EMBL/GenBank/DDBJ databases">
        <title>Draft Genome Sequences of Two Novel Amoeba-resistant Intranuclear Bacteria, Candidatus Berkiella cookevillensis and Candidatus Berkiella aquae.</title>
        <authorList>
            <person name="Mehari Y.T."/>
            <person name="Arivett B.A."/>
            <person name="Farone A.L."/>
            <person name="Gunderson J.H."/>
            <person name="Farone M.B."/>
        </authorList>
    </citation>
    <scope>NUCLEOTIDE SEQUENCE [LARGE SCALE GENOMIC DNA]</scope>
    <source>
        <strain evidence="2">HT99</strain>
    </source>
</reference>
<dbReference type="STRING" id="295108.HT99x_02343"/>
<dbReference type="AlphaFoldDB" id="A0A0Q9YWV2"/>
<evidence type="ECO:0000313" key="2">
    <source>
        <dbReference type="EMBL" id="KRG20611.1"/>
    </source>
</evidence>
<proteinExistence type="predicted"/>
<keyword evidence="1" id="KW-0812">Transmembrane</keyword>
<keyword evidence="1" id="KW-0472">Membrane</keyword>
<protein>
    <submittedName>
        <fullName evidence="2">Uncharacterized protein</fullName>
    </submittedName>
</protein>